<name>A0ABU0DTV2_9BACI</name>
<keyword evidence="3" id="KW-1185">Reference proteome</keyword>
<dbReference type="Pfam" id="PF13649">
    <property type="entry name" value="Methyltransf_25"/>
    <property type="match status" value="1"/>
</dbReference>
<sequence>MESKWVKPFYKRQFEMFAELHEYSDHYLELAKEIEEQIGQPFQSVIEIGAGNGHLAKAVASFGKDVTTVELVPELVDYAKQNEPEGVTSICDSFYDVDLDESFDALLYIDGFGVDGDDEQLYLLKRINQWLKANGVGLIDIYNPTYWKKAAGQTMYIDPSKSVLREYDYEQENQRMVDTWWEEGAPHDTYTQSLACYKPNEIERLCHQAGLKIVDWFPGGAMDWDELKYNPKASLEDCLSYRIKVVKA</sequence>
<accession>A0ABU0DTV2</accession>
<gene>
    <name evidence="2" type="ORF">J2R98_001725</name>
</gene>
<organism evidence="2 3">
    <name type="scientific">Alkalibacillus filiformis</name>
    <dbReference type="NCBI Taxonomy" id="200990"/>
    <lineage>
        <taxon>Bacteria</taxon>
        <taxon>Bacillati</taxon>
        <taxon>Bacillota</taxon>
        <taxon>Bacilli</taxon>
        <taxon>Bacillales</taxon>
        <taxon>Bacillaceae</taxon>
        <taxon>Alkalibacillus</taxon>
    </lineage>
</organism>
<dbReference type="Gene3D" id="3.40.50.150">
    <property type="entry name" value="Vaccinia Virus protein VP39"/>
    <property type="match status" value="1"/>
</dbReference>
<dbReference type="Proteomes" id="UP001236723">
    <property type="component" value="Unassembled WGS sequence"/>
</dbReference>
<keyword evidence="2" id="KW-0489">Methyltransferase</keyword>
<dbReference type="EMBL" id="JAUSUP010000004">
    <property type="protein sequence ID" value="MDQ0351893.1"/>
    <property type="molecule type" value="Genomic_DNA"/>
</dbReference>
<dbReference type="GO" id="GO:0008168">
    <property type="term" value="F:methyltransferase activity"/>
    <property type="evidence" value="ECO:0007669"/>
    <property type="project" value="UniProtKB-KW"/>
</dbReference>
<keyword evidence="2" id="KW-0808">Transferase</keyword>
<comment type="caution">
    <text evidence="2">The sequence shown here is derived from an EMBL/GenBank/DDBJ whole genome shotgun (WGS) entry which is preliminary data.</text>
</comment>
<evidence type="ECO:0000313" key="3">
    <source>
        <dbReference type="Proteomes" id="UP001236723"/>
    </source>
</evidence>
<protein>
    <submittedName>
        <fullName evidence="2">SAM-dependent methyltransferase</fullName>
    </submittedName>
</protein>
<dbReference type="InterPro" id="IPR029063">
    <property type="entry name" value="SAM-dependent_MTases_sf"/>
</dbReference>
<proteinExistence type="predicted"/>
<dbReference type="InterPro" id="IPR041698">
    <property type="entry name" value="Methyltransf_25"/>
</dbReference>
<dbReference type="GO" id="GO:0032259">
    <property type="term" value="P:methylation"/>
    <property type="evidence" value="ECO:0007669"/>
    <property type="project" value="UniProtKB-KW"/>
</dbReference>
<evidence type="ECO:0000313" key="2">
    <source>
        <dbReference type="EMBL" id="MDQ0351893.1"/>
    </source>
</evidence>
<evidence type="ECO:0000259" key="1">
    <source>
        <dbReference type="Pfam" id="PF13649"/>
    </source>
</evidence>
<dbReference type="CDD" id="cd02440">
    <property type="entry name" value="AdoMet_MTases"/>
    <property type="match status" value="1"/>
</dbReference>
<dbReference type="RefSeq" id="WP_307067988.1">
    <property type="nucleotide sequence ID" value="NZ_JAUSUP010000004.1"/>
</dbReference>
<dbReference type="SUPFAM" id="SSF53335">
    <property type="entry name" value="S-adenosyl-L-methionine-dependent methyltransferases"/>
    <property type="match status" value="1"/>
</dbReference>
<feature type="domain" description="Methyltransferase" evidence="1">
    <location>
        <begin position="45"/>
        <end position="135"/>
    </location>
</feature>
<reference evidence="2 3" key="1">
    <citation type="submission" date="2023-07" db="EMBL/GenBank/DDBJ databases">
        <title>Genomic Encyclopedia of Type Strains, Phase IV (KMG-IV): sequencing the most valuable type-strain genomes for metagenomic binning, comparative biology and taxonomic classification.</title>
        <authorList>
            <person name="Goeker M."/>
        </authorList>
    </citation>
    <scope>NUCLEOTIDE SEQUENCE [LARGE SCALE GENOMIC DNA]</scope>
    <source>
        <strain evidence="2 3">DSM 15448</strain>
    </source>
</reference>